<dbReference type="OrthoDB" id="361013at2759"/>
<keyword evidence="5" id="KW-0804">Transcription</keyword>
<dbReference type="GO" id="GO:0000978">
    <property type="term" value="F:RNA polymerase II cis-regulatory region sequence-specific DNA binding"/>
    <property type="evidence" value="ECO:0007669"/>
    <property type="project" value="TreeGrafter"/>
</dbReference>
<dbReference type="SMART" id="SM00338">
    <property type="entry name" value="BRLZ"/>
    <property type="match status" value="1"/>
</dbReference>
<sequence>MEQKNVDDLQTWDLSYPSKQKANSDSETESEFMNYPVLDLSCKNLVTPTTTGTNTTACLSRSLPAHTSRQHQHSSLSDAEKLSPFASTAMLSPSSELNSPREMTEKCEPSFYSAGGKIDDSLPLLVPSPVVTMGVPILYPSLPLNNGAIKIPVATSTITSTSTAYIGTPSSLQTNDETIKTTTLLMSEPSTHVGTLTPSFNMVKKTPRPFKAYTKDPFSVNRPGEIVDINPIINYESKMNFLQFREKMLHSIRNESAPNPKMRRISKSPGLPTSTADEKDAAYWERRKKNNEAAKRSRDARRAKEDDLAIWATFLQQENTQLKNQLTKMYYLLRKAGYNINQYQLL</sequence>
<evidence type="ECO:0000256" key="5">
    <source>
        <dbReference type="ARBA" id="ARBA00023163"/>
    </source>
</evidence>
<dbReference type="PANTHER" id="PTHR11988">
    <property type="entry name" value="THYROTROPH EMBRYONIC FACTOR RELATED"/>
    <property type="match status" value="1"/>
</dbReference>
<dbReference type="InterPro" id="IPR040223">
    <property type="entry name" value="PAR_bZIP"/>
</dbReference>
<evidence type="ECO:0000256" key="6">
    <source>
        <dbReference type="ARBA" id="ARBA00023242"/>
    </source>
</evidence>
<dbReference type="FunFam" id="1.20.5.170:FF:000025">
    <property type="entry name" value="nuclear factor interleukin-3-regulated protein-like"/>
    <property type="match status" value="1"/>
</dbReference>
<organism evidence="9 10">
    <name type="scientific">Lasius niger</name>
    <name type="common">Black garden ant</name>
    <dbReference type="NCBI Taxonomy" id="67767"/>
    <lineage>
        <taxon>Eukaryota</taxon>
        <taxon>Metazoa</taxon>
        <taxon>Ecdysozoa</taxon>
        <taxon>Arthropoda</taxon>
        <taxon>Hexapoda</taxon>
        <taxon>Insecta</taxon>
        <taxon>Pterygota</taxon>
        <taxon>Neoptera</taxon>
        <taxon>Endopterygota</taxon>
        <taxon>Hymenoptera</taxon>
        <taxon>Apocrita</taxon>
        <taxon>Aculeata</taxon>
        <taxon>Formicoidea</taxon>
        <taxon>Formicidae</taxon>
        <taxon>Formicinae</taxon>
        <taxon>Lasius</taxon>
        <taxon>Lasius</taxon>
    </lineage>
</organism>
<dbReference type="Gene3D" id="1.20.5.170">
    <property type="match status" value="1"/>
</dbReference>
<dbReference type="Proteomes" id="UP000036403">
    <property type="component" value="Unassembled WGS sequence"/>
</dbReference>
<keyword evidence="3" id="KW-0805">Transcription regulation</keyword>
<gene>
    <name evidence="9" type="ORF">RF55_3975</name>
</gene>
<evidence type="ECO:0000259" key="8">
    <source>
        <dbReference type="PROSITE" id="PS50217"/>
    </source>
</evidence>
<dbReference type="PANTHER" id="PTHR11988:SF27">
    <property type="entry name" value="GH27708P"/>
    <property type="match status" value="1"/>
</dbReference>
<accession>A0A0J7NTN7</accession>
<feature type="domain" description="BZIP" evidence="8">
    <location>
        <begin position="280"/>
        <end position="329"/>
    </location>
</feature>
<evidence type="ECO:0000256" key="3">
    <source>
        <dbReference type="ARBA" id="ARBA00023015"/>
    </source>
</evidence>
<evidence type="ECO:0000256" key="2">
    <source>
        <dbReference type="ARBA" id="ARBA00006079"/>
    </source>
</evidence>
<keyword evidence="6" id="KW-0539">Nucleus</keyword>
<dbReference type="GO" id="GO:0000981">
    <property type="term" value="F:DNA-binding transcription factor activity, RNA polymerase II-specific"/>
    <property type="evidence" value="ECO:0007669"/>
    <property type="project" value="TreeGrafter"/>
</dbReference>
<dbReference type="InterPro" id="IPR004827">
    <property type="entry name" value="bZIP"/>
</dbReference>
<comment type="caution">
    <text evidence="9">The sequence shown here is derived from an EMBL/GenBank/DDBJ whole genome shotgun (WGS) entry which is preliminary data.</text>
</comment>
<feature type="region of interest" description="Disordered" evidence="7">
    <location>
        <begin position="253"/>
        <end position="281"/>
    </location>
</feature>
<protein>
    <submittedName>
        <fullName evidence="9">Thyrotroph embryonic factor isoformx1</fullName>
    </submittedName>
</protein>
<dbReference type="PaxDb" id="67767-A0A0J7NTN7"/>
<dbReference type="CDD" id="cd14695">
    <property type="entry name" value="bZIP_HLF"/>
    <property type="match status" value="1"/>
</dbReference>
<dbReference type="SUPFAM" id="SSF57959">
    <property type="entry name" value="Leucine zipper domain"/>
    <property type="match status" value="1"/>
</dbReference>
<evidence type="ECO:0000256" key="1">
    <source>
        <dbReference type="ARBA" id="ARBA00004123"/>
    </source>
</evidence>
<dbReference type="PROSITE" id="PS50217">
    <property type="entry name" value="BZIP"/>
    <property type="match status" value="1"/>
</dbReference>
<evidence type="ECO:0000313" key="9">
    <source>
        <dbReference type="EMBL" id="KMQ95785.1"/>
    </source>
</evidence>
<evidence type="ECO:0000313" key="10">
    <source>
        <dbReference type="Proteomes" id="UP000036403"/>
    </source>
</evidence>
<evidence type="ECO:0000256" key="7">
    <source>
        <dbReference type="SAM" id="MobiDB-lite"/>
    </source>
</evidence>
<reference evidence="9 10" key="1">
    <citation type="submission" date="2015-04" db="EMBL/GenBank/DDBJ databases">
        <title>Lasius niger genome sequencing.</title>
        <authorList>
            <person name="Konorov E.A."/>
            <person name="Nikitin M.A."/>
            <person name="Kirill M.V."/>
            <person name="Chang P."/>
        </authorList>
    </citation>
    <scope>NUCLEOTIDE SEQUENCE [LARGE SCALE GENOMIC DNA]</scope>
    <source>
        <tissue evidence="9">Whole</tissue>
    </source>
</reference>
<comment type="similarity">
    <text evidence="2">Belongs to the bZIP family. NFIL3 subfamily.</text>
</comment>
<keyword evidence="4" id="KW-0238">DNA-binding</keyword>
<dbReference type="EMBL" id="LBMM01001766">
    <property type="protein sequence ID" value="KMQ95785.1"/>
    <property type="molecule type" value="Genomic_DNA"/>
</dbReference>
<dbReference type="GO" id="GO:0005634">
    <property type="term" value="C:nucleus"/>
    <property type="evidence" value="ECO:0007669"/>
    <property type="project" value="UniProtKB-SubCell"/>
</dbReference>
<dbReference type="InterPro" id="IPR046347">
    <property type="entry name" value="bZIP_sf"/>
</dbReference>
<dbReference type="Pfam" id="PF07716">
    <property type="entry name" value="bZIP_2"/>
    <property type="match status" value="1"/>
</dbReference>
<proteinExistence type="inferred from homology"/>
<keyword evidence="10" id="KW-1185">Reference proteome</keyword>
<evidence type="ECO:0000256" key="4">
    <source>
        <dbReference type="ARBA" id="ARBA00023125"/>
    </source>
</evidence>
<comment type="subcellular location">
    <subcellularLocation>
        <location evidence="1">Nucleus</location>
    </subcellularLocation>
</comment>
<dbReference type="AlphaFoldDB" id="A0A0J7NTN7"/>
<name>A0A0J7NTN7_LASNI</name>
<dbReference type="STRING" id="67767.A0A0J7NTN7"/>